<evidence type="ECO:0000313" key="1">
    <source>
        <dbReference type="EMBL" id="EEG75738.1"/>
    </source>
</evidence>
<protein>
    <submittedName>
        <fullName evidence="1">Uncharacterized protein</fullName>
    </submittedName>
</protein>
<dbReference type="Proteomes" id="UP000004893">
    <property type="component" value="Unassembled WGS sequence"/>
</dbReference>
<keyword evidence="2" id="KW-1185">Reference proteome</keyword>
<dbReference type="EMBL" id="ABYI02000005">
    <property type="protein sequence ID" value="EEG75738.1"/>
    <property type="molecule type" value="Genomic_DNA"/>
</dbReference>
<reference evidence="1" key="1">
    <citation type="submission" date="2009-02" db="EMBL/GenBank/DDBJ databases">
        <authorList>
            <person name="Fulton L."/>
            <person name="Clifton S."/>
            <person name="Fulton B."/>
            <person name="Xu J."/>
            <person name="Minx P."/>
            <person name="Pepin K.H."/>
            <person name="Johnson M."/>
            <person name="Bhonagiri V."/>
            <person name="Nash W.E."/>
            <person name="Mardis E.R."/>
            <person name="Wilson R.K."/>
        </authorList>
    </citation>
    <scope>NUCLEOTIDE SEQUENCE [LARGE SCALE GENOMIC DNA]</scope>
    <source>
        <strain evidence="1">DSM 15053</strain>
    </source>
</reference>
<organism evidence="1 2">
    <name type="scientific">[Clostridium] hylemonae DSM 15053</name>
    <dbReference type="NCBI Taxonomy" id="553973"/>
    <lineage>
        <taxon>Bacteria</taxon>
        <taxon>Bacillati</taxon>
        <taxon>Bacillota</taxon>
        <taxon>Clostridia</taxon>
        <taxon>Lachnospirales</taxon>
        <taxon>Lachnospiraceae</taxon>
    </lineage>
</organism>
<comment type="caution">
    <text evidence="1">The sequence shown here is derived from an EMBL/GenBank/DDBJ whole genome shotgun (WGS) entry which is preliminary data.</text>
</comment>
<proteinExistence type="predicted"/>
<gene>
    <name evidence="1" type="ORF">CLOHYLEM_04096</name>
</gene>
<dbReference type="AlphaFoldDB" id="C0BWB3"/>
<evidence type="ECO:0000313" key="2">
    <source>
        <dbReference type="Proteomes" id="UP000004893"/>
    </source>
</evidence>
<dbReference type="HOGENOM" id="CLU_2205451_0_0_9"/>
<accession>C0BWB3</accession>
<reference evidence="1" key="2">
    <citation type="submission" date="2013-06" db="EMBL/GenBank/DDBJ databases">
        <title>Draft genome sequence of Clostridium hylemonae (DSM 15053).</title>
        <authorList>
            <person name="Sudarsanam P."/>
            <person name="Ley R."/>
            <person name="Guruge J."/>
            <person name="Turnbaugh P.J."/>
            <person name="Mahowald M."/>
            <person name="Liep D."/>
            <person name="Gordon J."/>
        </authorList>
    </citation>
    <scope>NUCLEOTIDE SEQUENCE</scope>
    <source>
        <strain evidence="1">DSM 15053</strain>
    </source>
</reference>
<name>C0BWB3_9FIRM</name>
<sequence>MKEYLKKSRLLLHPKAFQLYIQNFPGAADFQQFHNNRDHFIYIDTPEELFARKELLIDECAKIFLAGKNLPSKEAIFWSPELKKEFITYASDNLKVSKAEVSRYVKF</sequence>